<name>A0A9D5JUX6_9BACT</name>
<dbReference type="Proteomes" id="UP000649604">
    <property type="component" value="Unassembled WGS sequence"/>
</dbReference>
<organism evidence="2 3">
    <name type="scientific">candidate division KSB3 bacterium</name>
    <dbReference type="NCBI Taxonomy" id="2044937"/>
    <lineage>
        <taxon>Bacteria</taxon>
        <taxon>candidate division KSB3</taxon>
    </lineage>
</organism>
<accession>A0A9D5JUX6</accession>
<proteinExistence type="predicted"/>
<dbReference type="EMBL" id="WJJP01000267">
    <property type="protein sequence ID" value="MBD3324620.1"/>
    <property type="molecule type" value="Genomic_DNA"/>
</dbReference>
<feature type="region of interest" description="Disordered" evidence="1">
    <location>
        <begin position="1"/>
        <end position="42"/>
    </location>
</feature>
<gene>
    <name evidence="2" type="ORF">GF339_08555</name>
</gene>
<evidence type="ECO:0000256" key="1">
    <source>
        <dbReference type="SAM" id="MobiDB-lite"/>
    </source>
</evidence>
<comment type="caution">
    <text evidence="2">The sequence shown here is derived from an EMBL/GenBank/DDBJ whole genome shotgun (WGS) entry which is preliminary data.</text>
</comment>
<protein>
    <submittedName>
        <fullName evidence="2">Uncharacterized protein</fullName>
    </submittedName>
</protein>
<evidence type="ECO:0000313" key="2">
    <source>
        <dbReference type="EMBL" id="MBD3324620.1"/>
    </source>
</evidence>
<feature type="compositionally biased region" description="Acidic residues" evidence="1">
    <location>
        <begin position="20"/>
        <end position="33"/>
    </location>
</feature>
<dbReference type="AlphaFoldDB" id="A0A9D5JUX6"/>
<sequence length="443" mass="49513">MGSQSPAIASSADESIPMPGDEDIPMPGDEEPEVSSPSAPASSVLSMPFEVRGYVENTTTVEYLRTTEEEILLNAGRVRMNFAGEPSPSLDVGIGLVGTFNAGTTDVDLAGYLPDDLPAQILPDASDIFTYRLDEEELFVQEAFGTLYTEHLRLRVGRHKFYTGTGYAYNPIDLFNVKDPLDPTYETDGLDALLLTLNLPRQTELQGMIRYDDHLKTTDYLARLKTYFRGWDLAWQYTHFLKPRLDWEALNTEEALTALLQGRSVEDFSREFRWHLIAAEFSGELWGWGIYGEGGYVVVDAPDDVGTLDEAAADHERLVVGIDHTFDMQLYCILEYLRFGQGRTDSSHITLNDRLAYLTGEILSANRDTLYAGVSYPLTDLIEVSMYSLIGCNDPSAIFNPWLIYDLRPGLKLSVSVMLPVGDDESQHGKSGPSGFARLKWYF</sequence>
<evidence type="ECO:0000313" key="3">
    <source>
        <dbReference type="Proteomes" id="UP000649604"/>
    </source>
</evidence>
<reference evidence="2" key="1">
    <citation type="submission" date="2019-11" db="EMBL/GenBank/DDBJ databases">
        <title>Microbial mats filling the niche in hypersaline microbial mats.</title>
        <authorList>
            <person name="Wong H.L."/>
            <person name="Macleod F.I."/>
            <person name="White R.A. III"/>
            <person name="Burns B.P."/>
        </authorList>
    </citation>
    <scope>NUCLEOTIDE SEQUENCE</scope>
    <source>
        <strain evidence="2">Rbin_158</strain>
    </source>
</reference>